<dbReference type="InterPro" id="IPR003615">
    <property type="entry name" value="HNH_nuc"/>
</dbReference>
<dbReference type="PATRIC" id="fig|1423.173.peg.4959"/>
<keyword evidence="4" id="KW-0540">Nuclease</keyword>
<dbReference type="Proteomes" id="UP000032247">
    <property type="component" value="Unassembled WGS sequence"/>
</dbReference>
<dbReference type="Gene3D" id="3.90.1530.10">
    <property type="entry name" value="Conserved hypothetical protein from pyrococcus furiosus pfu- 392566-001, ParB domain"/>
    <property type="match status" value="1"/>
</dbReference>
<evidence type="ECO:0000259" key="2">
    <source>
        <dbReference type="SMART" id="SM00470"/>
    </source>
</evidence>
<dbReference type="Pfam" id="PF02195">
    <property type="entry name" value="ParB_N"/>
    <property type="match status" value="1"/>
</dbReference>
<organism evidence="4 5">
    <name type="scientific">Bacillus subtilis</name>
    <dbReference type="NCBI Taxonomy" id="1423"/>
    <lineage>
        <taxon>Bacteria</taxon>
        <taxon>Bacillati</taxon>
        <taxon>Bacillota</taxon>
        <taxon>Bacilli</taxon>
        <taxon>Bacillales</taxon>
        <taxon>Bacillaceae</taxon>
        <taxon>Bacillus</taxon>
    </lineage>
</organism>
<gene>
    <name evidence="4" type="ORF">SC09_contig8orf00160</name>
</gene>
<dbReference type="SMART" id="SM00470">
    <property type="entry name" value="ParB"/>
    <property type="match status" value="1"/>
</dbReference>
<dbReference type="SMART" id="SM00507">
    <property type="entry name" value="HNHc"/>
    <property type="match status" value="1"/>
</dbReference>
<dbReference type="GO" id="GO:0008270">
    <property type="term" value="F:zinc ion binding"/>
    <property type="evidence" value="ECO:0007669"/>
    <property type="project" value="InterPro"/>
</dbReference>
<evidence type="ECO:0000256" key="1">
    <source>
        <dbReference type="SAM" id="MobiDB-lite"/>
    </source>
</evidence>
<feature type="domain" description="HNH nuclease" evidence="3">
    <location>
        <begin position="371"/>
        <end position="429"/>
    </location>
</feature>
<dbReference type="InterPro" id="IPR036086">
    <property type="entry name" value="ParB/Sulfiredoxin_sf"/>
</dbReference>
<name>A0A0D1KMT3_BACIU</name>
<evidence type="ECO:0000259" key="3">
    <source>
        <dbReference type="SMART" id="SM00507"/>
    </source>
</evidence>
<dbReference type="EMBL" id="JXBC01000014">
    <property type="protein sequence ID" value="KIU04501.1"/>
    <property type="molecule type" value="Genomic_DNA"/>
</dbReference>
<sequence length="503" mass="59009">MTKVNLERLALEREKFFKQNLQQHTQDDSGSESEDINELEEALSKASSSFTKDEEQTESMQDVPQINVDMLPEEEEGDDIVLLEDDDLTPLEKNHLIQESIHEIFANNYENPLNQFTELEIPEEDIDDFEENEYLKSLQNKVTDPELEENYFYEDGKPRLTRREGTLEVTSMQLDDILIRHTIRDLSIYKNLSRLEKSIEMHGLLKPVLVLVNDDNEYELVDGLRRIEVFRNKGIDTIPVIVDHTLIPDLLNYYRLTANQMRQKYFLDELMTIGRRIEENSIHFHPTTFDVLMGLNEGDYMKMKDIQSYNIDPFFADVDEGKMTILAAWKKMERKRQKEREQTGEGTEDIAEYDLSPNLQSTSEREPLPFTLRRIIEDRDGKCCQACGFGYGSEEYLSFLYEVHHLTPVWQEGEDIEENLILLCRNCHTLVHKIAEQPKLFQSERARIDYTNAIALANIILNGKQFYVKRSELTQFEHYIENRQTPWLLDAEIEVISDDNLRS</sequence>
<dbReference type="CDD" id="cd00085">
    <property type="entry name" value="HNHc"/>
    <property type="match status" value="1"/>
</dbReference>
<dbReference type="GO" id="GO:0004519">
    <property type="term" value="F:endonuclease activity"/>
    <property type="evidence" value="ECO:0007669"/>
    <property type="project" value="UniProtKB-KW"/>
</dbReference>
<comment type="caution">
    <text evidence="4">The sequence shown here is derived from an EMBL/GenBank/DDBJ whole genome shotgun (WGS) entry which is preliminary data.</text>
</comment>
<feature type="domain" description="ParB-like N-terminal" evidence="2">
    <location>
        <begin position="170"/>
        <end position="260"/>
    </location>
</feature>
<proteinExistence type="predicted"/>
<evidence type="ECO:0000313" key="4">
    <source>
        <dbReference type="EMBL" id="KIU04501.1"/>
    </source>
</evidence>
<evidence type="ECO:0000313" key="5">
    <source>
        <dbReference type="Proteomes" id="UP000032247"/>
    </source>
</evidence>
<keyword evidence="4" id="KW-0378">Hydrolase</keyword>
<feature type="region of interest" description="Disordered" evidence="1">
    <location>
        <begin position="18"/>
        <end position="65"/>
    </location>
</feature>
<dbReference type="GO" id="GO:0003676">
    <property type="term" value="F:nucleic acid binding"/>
    <property type="evidence" value="ECO:0007669"/>
    <property type="project" value="InterPro"/>
</dbReference>
<dbReference type="SUPFAM" id="SSF110849">
    <property type="entry name" value="ParB/Sulfiredoxin"/>
    <property type="match status" value="1"/>
</dbReference>
<dbReference type="Gene3D" id="1.10.30.50">
    <property type="match status" value="1"/>
</dbReference>
<protein>
    <submittedName>
        <fullName evidence="4">HNH endonuclease</fullName>
    </submittedName>
</protein>
<dbReference type="InterPro" id="IPR002711">
    <property type="entry name" value="HNH"/>
</dbReference>
<accession>A0A0D1KMT3</accession>
<dbReference type="AlphaFoldDB" id="A0A0D1KMT3"/>
<feature type="compositionally biased region" description="Acidic residues" evidence="1">
    <location>
        <begin position="29"/>
        <end position="41"/>
    </location>
</feature>
<reference evidence="4 5" key="1">
    <citation type="submission" date="2014-12" db="EMBL/GenBank/DDBJ databases">
        <title>Comparative genome analysis of Bacillus coagulans HM-08, Clostridium butyricum HM-68, Bacillus subtilis HM-66 and Bacillus licheniformis BL-09.</title>
        <authorList>
            <person name="Zhang H."/>
        </authorList>
    </citation>
    <scope>NUCLEOTIDE SEQUENCE [LARGE SCALE GENOMIC DNA]</scope>
    <source>
        <strain evidence="4 5">HM-66</strain>
    </source>
</reference>
<dbReference type="InterPro" id="IPR003115">
    <property type="entry name" value="ParB_N"/>
</dbReference>
<dbReference type="Pfam" id="PF01844">
    <property type="entry name" value="HNH"/>
    <property type="match status" value="1"/>
</dbReference>
<keyword evidence="4" id="KW-0255">Endonuclease</keyword>